<dbReference type="RefSeq" id="WP_344821578.1">
    <property type="nucleotide sequence ID" value="NZ_BAAAUV010000001.1"/>
</dbReference>
<reference evidence="2" key="1">
    <citation type="journal article" date="2019" name="Int. J. Syst. Evol. Microbiol.">
        <title>The Global Catalogue of Microorganisms (GCM) 10K type strain sequencing project: providing services to taxonomists for standard genome sequencing and annotation.</title>
        <authorList>
            <consortium name="The Broad Institute Genomics Platform"/>
            <consortium name="The Broad Institute Genome Sequencing Center for Infectious Disease"/>
            <person name="Wu L."/>
            <person name="Ma J."/>
        </authorList>
    </citation>
    <scope>NUCLEOTIDE SEQUENCE [LARGE SCALE GENOMIC DNA]</scope>
    <source>
        <strain evidence="2">JCM 9377</strain>
    </source>
</reference>
<name>A0ABP6PXB4_9ACTN</name>
<dbReference type="InterPro" id="IPR015946">
    <property type="entry name" value="KH_dom-like_a/b"/>
</dbReference>
<comment type="caution">
    <text evidence="1">The sequence shown here is derived from an EMBL/GenBank/DDBJ whole genome shotgun (WGS) entry which is preliminary data.</text>
</comment>
<accession>A0ABP6PXB4</accession>
<dbReference type="EMBL" id="BAAAUV010000001">
    <property type="protein sequence ID" value="GAA3194946.1"/>
    <property type="molecule type" value="Genomic_DNA"/>
</dbReference>
<evidence type="ECO:0000313" key="1">
    <source>
        <dbReference type="EMBL" id="GAA3194946.1"/>
    </source>
</evidence>
<dbReference type="InterPro" id="IPR052924">
    <property type="entry name" value="OsmC/Ohr_hydroprdx_reductase"/>
</dbReference>
<gene>
    <name evidence="1" type="ORF">GCM10010468_04920</name>
</gene>
<dbReference type="PANTHER" id="PTHR35368:SF1">
    <property type="entry name" value="HYDROPEROXIDE REDUCTASE"/>
    <property type="match status" value="1"/>
</dbReference>
<organism evidence="1 2">
    <name type="scientific">Actinocorallia longicatena</name>
    <dbReference type="NCBI Taxonomy" id="111803"/>
    <lineage>
        <taxon>Bacteria</taxon>
        <taxon>Bacillati</taxon>
        <taxon>Actinomycetota</taxon>
        <taxon>Actinomycetes</taxon>
        <taxon>Streptosporangiales</taxon>
        <taxon>Thermomonosporaceae</taxon>
        <taxon>Actinocorallia</taxon>
    </lineage>
</organism>
<dbReference type="SUPFAM" id="SSF82784">
    <property type="entry name" value="OsmC-like"/>
    <property type="match status" value="1"/>
</dbReference>
<evidence type="ECO:0000313" key="2">
    <source>
        <dbReference type="Proteomes" id="UP001501237"/>
    </source>
</evidence>
<dbReference type="PANTHER" id="PTHR35368">
    <property type="entry name" value="HYDROPEROXIDE REDUCTASE"/>
    <property type="match status" value="1"/>
</dbReference>
<proteinExistence type="predicted"/>
<protein>
    <submittedName>
        <fullName evidence="1">OsmC family protein</fullName>
    </submittedName>
</protein>
<keyword evidence="2" id="KW-1185">Reference proteome</keyword>
<dbReference type="Proteomes" id="UP001501237">
    <property type="component" value="Unassembled WGS sequence"/>
</dbReference>
<dbReference type="InterPro" id="IPR003718">
    <property type="entry name" value="OsmC/Ohr_fam"/>
</dbReference>
<dbReference type="InterPro" id="IPR036102">
    <property type="entry name" value="OsmC/Ohrsf"/>
</dbReference>
<sequence length="190" mass="20432">MTTRTRHEPLNGVDTQALLSTVDAVKATPSLAAFQFRAVNRWVTGTHSRSEIRGFYGAGREDVTRFEDFVCEADHPAVLVGTGKAPTPVEFLLHALAACLTAGLVNVAAVRGVKLTEVEASVEGDIDLRGILGLSEEVRNGYQGLRVGFRIRGDAPEEVLRGLVERSRSRSAVYDVLTTGVPVEIDVTTG</sequence>
<dbReference type="Pfam" id="PF02566">
    <property type="entry name" value="OsmC"/>
    <property type="match status" value="1"/>
</dbReference>
<dbReference type="Gene3D" id="3.30.300.20">
    <property type="match status" value="1"/>
</dbReference>